<feature type="non-terminal residue" evidence="1">
    <location>
        <position position="75"/>
    </location>
</feature>
<dbReference type="EMBL" id="LAZR01024764">
    <property type="protein sequence ID" value="KKL74074.1"/>
    <property type="molecule type" value="Genomic_DNA"/>
</dbReference>
<reference evidence="1" key="1">
    <citation type="journal article" date="2015" name="Nature">
        <title>Complex archaea that bridge the gap between prokaryotes and eukaryotes.</title>
        <authorList>
            <person name="Spang A."/>
            <person name="Saw J.H."/>
            <person name="Jorgensen S.L."/>
            <person name="Zaremba-Niedzwiedzka K."/>
            <person name="Martijn J."/>
            <person name="Lind A.E."/>
            <person name="van Eijk R."/>
            <person name="Schleper C."/>
            <person name="Guy L."/>
            <person name="Ettema T.J."/>
        </authorList>
    </citation>
    <scope>NUCLEOTIDE SEQUENCE</scope>
</reference>
<accession>A0A0F9EJ82</accession>
<protein>
    <submittedName>
        <fullName evidence="1">Uncharacterized protein</fullName>
    </submittedName>
</protein>
<proteinExistence type="predicted"/>
<gene>
    <name evidence="1" type="ORF">LCGC14_2068500</name>
</gene>
<name>A0A0F9EJ82_9ZZZZ</name>
<organism evidence="1">
    <name type="scientific">marine sediment metagenome</name>
    <dbReference type="NCBI Taxonomy" id="412755"/>
    <lineage>
        <taxon>unclassified sequences</taxon>
        <taxon>metagenomes</taxon>
        <taxon>ecological metagenomes</taxon>
    </lineage>
</organism>
<sequence>MKRRTFLKTAAAIALAPTMSAFSNAHIRKVGVKQLTYRALPAAKAFHMSLAKHRFLFGGNRSGKSESCIGYDLCS</sequence>
<dbReference type="AlphaFoldDB" id="A0A0F9EJ82"/>
<comment type="caution">
    <text evidence="1">The sequence shown here is derived from an EMBL/GenBank/DDBJ whole genome shotgun (WGS) entry which is preliminary data.</text>
</comment>
<evidence type="ECO:0000313" key="1">
    <source>
        <dbReference type="EMBL" id="KKL74074.1"/>
    </source>
</evidence>